<evidence type="ECO:0000313" key="4">
    <source>
        <dbReference type="Proteomes" id="UP000660380"/>
    </source>
</evidence>
<gene>
    <name evidence="3" type="ORF">H6G81_10770</name>
</gene>
<feature type="chain" id="PRO_5045400542" description="Lipoprotein" evidence="2">
    <location>
        <begin position="26"/>
        <end position="127"/>
    </location>
</feature>
<protein>
    <recommendedName>
        <fullName evidence="5">Lipoprotein</fullName>
    </recommendedName>
</protein>
<name>A0ABR8GPM4_9CYAN</name>
<keyword evidence="4" id="KW-1185">Reference proteome</keyword>
<dbReference type="EMBL" id="JACJTA010000017">
    <property type="protein sequence ID" value="MBD2605000.1"/>
    <property type="molecule type" value="Genomic_DNA"/>
</dbReference>
<dbReference type="PROSITE" id="PS51257">
    <property type="entry name" value="PROKAR_LIPOPROTEIN"/>
    <property type="match status" value="1"/>
</dbReference>
<feature type="signal peptide" evidence="2">
    <location>
        <begin position="1"/>
        <end position="25"/>
    </location>
</feature>
<evidence type="ECO:0000256" key="2">
    <source>
        <dbReference type="SAM" id="SignalP"/>
    </source>
</evidence>
<dbReference type="RefSeq" id="WP_029637642.1">
    <property type="nucleotide sequence ID" value="NZ_JACJTA010000017.1"/>
</dbReference>
<sequence length="127" mass="14285">MKKHKLGIKIIIALSTISMFGCVSSQGSNDNSIKSSQPQVPAGYLRTYTQPQIPSSYPRTYTQPQVPAESTYPQDDISSEIERGNNVIEKYNRDLKNRNISNYQRGSIQVDQDYLNHSRAKSYAPGN</sequence>
<evidence type="ECO:0008006" key="5">
    <source>
        <dbReference type="Google" id="ProtNLM"/>
    </source>
</evidence>
<accession>A0ABR8GPM4</accession>
<evidence type="ECO:0000256" key="1">
    <source>
        <dbReference type="SAM" id="MobiDB-lite"/>
    </source>
</evidence>
<feature type="region of interest" description="Disordered" evidence="1">
    <location>
        <begin position="64"/>
        <end position="83"/>
    </location>
</feature>
<comment type="caution">
    <text evidence="3">The sequence shown here is derived from an EMBL/GenBank/DDBJ whole genome shotgun (WGS) entry which is preliminary data.</text>
</comment>
<organism evidence="3 4">
    <name type="scientific">Scytonema hofmannii FACHB-248</name>
    <dbReference type="NCBI Taxonomy" id="1842502"/>
    <lineage>
        <taxon>Bacteria</taxon>
        <taxon>Bacillati</taxon>
        <taxon>Cyanobacteriota</taxon>
        <taxon>Cyanophyceae</taxon>
        <taxon>Nostocales</taxon>
        <taxon>Scytonemataceae</taxon>
        <taxon>Scytonema</taxon>
    </lineage>
</organism>
<dbReference type="Proteomes" id="UP000660380">
    <property type="component" value="Unassembled WGS sequence"/>
</dbReference>
<evidence type="ECO:0000313" key="3">
    <source>
        <dbReference type="EMBL" id="MBD2605000.1"/>
    </source>
</evidence>
<keyword evidence="2" id="KW-0732">Signal</keyword>
<proteinExistence type="predicted"/>
<reference evidence="3 4" key="1">
    <citation type="journal article" date="2020" name="ISME J.">
        <title>Comparative genomics reveals insights into cyanobacterial evolution and habitat adaptation.</title>
        <authorList>
            <person name="Chen M.Y."/>
            <person name="Teng W.K."/>
            <person name="Zhao L."/>
            <person name="Hu C.X."/>
            <person name="Zhou Y.K."/>
            <person name="Han B.P."/>
            <person name="Song L.R."/>
            <person name="Shu W.S."/>
        </authorList>
    </citation>
    <scope>NUCLEOTIDE SEQUENCE [LARGE SCALE GENOMIC DNA]</scope>
    <source>
        <strain evidence="3 4">FACHB-248</strain>
    </source>
</reference>